<protein>
    <submittedName>
        <fullName evidence="2">DUF998 domain-containing protein</fullName>
    </submittedName>
</protein>
<keyword evidence="3" id="KW-1185">Reference proteome</keyword>
<dbReference type="InterPro" id="IPR009339">
    <property type="entry name" value="DUF998"/>
</dbReference>
<dbReference type="Pfam" id="PF06197">
    <property type="entry name" value="DUF998"/>
    <property type="match status" value="1"/>
</dbReference>
<keyword evidence="1" id="KW-0812">Transmembrane</keyword>
<feature type="transmembrane region" description="Helical" evidence="1">
    <location>
        <begin position="135"/>
        <end position="154"/>
    </location>
</feature>
<feature type="transmembrane region" description="Helical" evidence="1">
    <location>
        <begin position="104"/>
        <end position="123"/>
    </location>
</feature>
<keyword evidence="1" id="KW-0472">Membrane</keyword>
<dbReference type="Proteomes" id="UP000676776">
    <property type="component" value="Unassembled WGS sequence"/>
</dbReference>
<name>A0ABS3SX93_9FLAO</name>
<comment type="caution">
    <text evidence="2">The sequence shown here is derived from an EMBL/GenBank/DDBJ whole genome shotgun (WGS) entry which is preliminary data.</text>
</comment>
<gene>
    <name evidence="2" type="ORF">J4050_00025</name>
</gene>
<accession>A0ABS3SX93</accession>
<feature type="transmembrane region" description="Helical" evidence="1">
    <location>
        <begin position="9"/>
        <end position="29"/>
    </location>
</feature>
<keyword evidence="1" id="KW-1133">Transmembrane helix</keyword>
<dbReference type="RefSeq" id="WP_208151894.1">
    <property type="nucleotide sequence ID" value="NZ_JAGEVF010000001.1"/>
</dbReference>
<feature type="transmembrane region" description="Helical" evidence="1">
    <location>
        <begin position="166"/>
        <end position="186"/>
    </location>
</feature>
<organism evidence="2 3">
    <name type="scientific">Winogradskyella pelagia</name>
    <dbReference type="NCBI Taxonomy" id="2819984"/>
    <lineage>
        <taxon>Bacteria</taxon>
        <taxon>Pseudomonadati</taxon>
        <taxon>Bacteroidota</taxon>
        <taxon>Flavobacteriia</taxon>
        <taxon>Flavobacteriales</taxon>
        <taxon>Flavobacteriaceae</taxon>
        <taxon>Winogradskyella</taxon>
    </lineage>
</organism>
<reference evidence="2 3" key="1">
    <citation type="submission" date="2021-03" db="EMBL/GenBank/DDBJ databases">
        <title>Winogradskyella sp. nov., isolated from costal sediment.</title>
        <authorList>
            <person name="Gao C."/>
        </authorList>
    </citation>
    <scope>NUCLEOTIDE SEQUENCE [LARGE SCALE GENOMIC DNA]</scope>
    <source>
        <strain evidence="2 3">DF17</strain>
    </source>
</reference>
<feature type="transmembrane region" description="Helical" evidence="1">
    <location>
        <begin position="49"/>
        <end position="70"/>
    </location>
</feature>
<evidence type="ECO:0000256" key="1">
    <source>
        <dbReference type="SAM" id="Phobius"/>
    </source>
</evidence>
<dbReference type="EMBL" id="JAGEVF010000001">
    <property type="protein sequence ID" value="MBO3115111.1"/>
    <property type="molecule type" value="Genomic_DNA"/>
</dbReference>
<evidence type="ECO:0000313" key="2">
    <source>
        <dbReference type="EMBL" id="MBO3115111.1"/>
    </source>
</evidence>
<sequence length="190" mass="21371">MRYLIKQATLLPLLFFIPVFVAGFLVPDYDLIKQHGSEITVTSFETAKLIINTGAILTGLSCIILAFGIIVNFKKYYVLSGLIAVFGVSMVSNGIYPMGTLMHGFYGIGLTLMIIPFIACYELKNEDVKKVFFKISLISGFIIFIYLWSMLVGLDPANYRGLTQRLASLFIFGWLAYLAFQFYKLLPVKD</sequence>
<evidence type="ECO:0000313" key="3">
    <source>
        <dbReference type="Proteomes" id="UP000676776"/>
    </source>
</evidence>
<feature type="transmembrane region" description="Helical" evidence="1">
    <location>
        <begin position="77"/>
        <end position="98"/>
    </location>
</feature>
<proteinExistence type="predicted"/>